<dbReference type="InterPro" id="IPR017853">
    <property type="entry name" value="GH"/>
</dbReference>
<dbReference type="EMBL" id="QWFX01000005">
    <property type="protein sequence ID" value="RIJ32676.1"/>
    <property type="molecule type" value="Genomic_DNA"/>
</dbReference>
<evidence type="ECO:0000256" key="2">
    <source>
        <dbReference type="ARBA" id="ARBA00007495"/>
    </source>
</evidence>
<evidence type="ECO:0000256" key="8">
    <source>
        <dbReference type="ARBA" id="ARBA00023326"/>
    </source>
</evidence>
<dbReference type="PANTHER" id="PTHR31490:SF88">
    <property type="entry name" value="BETA-XYLANASE"/>
    <property type="match status" value="1"/>
</dbReference>
<reference evidence="11 12" key="1">
    <citation type="submission" date="2018-08" db="EMBL/GenBank/DDBJ databases">
        <title>Henriciella mobilis sp. nov., isolated from seawater.</title>
        <authorList>
            <person name="Cheng H."/>
            <person name="Wu Y.-H."/>
            <person name="Xu X.-W."/>
            <person name="Guo L.-L."/>
        </authorList>
    </citation>
    <scope>NUCLEOTIDE SEQUENCE [LARGE SCALE GENOMIC DNA]</scope>
    <source>
        <strain evidence="11 12">JN25</strain>
    </source>
</reference>
<accession>A0A399RLW9</accession>
<comment type="catalytic activity">
    <reaction evidence="1 9">
        <text>Endohydrolysis of (1-&gt;4)-beta-D-xylosidic linkages in xylans.</text>
        <dbReference type="EC" id="3.2.1.8"/>
    </reaction>
</comment>
<keyword evidence="3" id="KW-0858">Xylan degradation</keyword>
<dbReference type="GO" id="GO:0045493">
    <property type="term" value="P:xylan catabolic process"/>
    <property type="evidence" value="ECO:0007669"/>
    <property type="project" value="UniProtKB-KW"/>
</dbReference>
<name>A0A399RLW9_9PROT</name>
<evidence type="ECO:0000256" key="1">
    <source>
        <dbReference type="ARBA" id="ARBA00000681"/>
    </source>
</evidence>
<dbReference type="GO" id="GO:0031176">
    <property type="term" value="F:endo-1,4-beta-xylanase activity"/>
    <property type="evidence" value="ECO:0007669"/>
    <property type="project" value="UniProtKB-EC"/>
</dbReference>
<dbReference type="PROSITE" id="PS51760">
    <property type="entry name" value="GH10_2"/>
    <property type="match status" value="1"/>
</dbReference>
<keyword evidence="6 9" id="KW-0119">Carbohydrate metabolism</keyword>
<dbReference type="PROSITE" id="PS51257">
    <property type="entry name" value="PROKAR_LIPOPROTEIN"/>
    <property type="match status" value="1"/>
</dbReference>
<sequence length="380" mass="42996">MMNGLSRRDWLKMGAGASAFAGLGGCVAAGESAAGNAATGPGLHELAAEKGIRFGSAMAAHQLDDPRYLDIIRRECATIVAENEHKWYTVYPEPDVVNFEPADRLAAFAKENGLTMRGHTLLWHRSIWSPDWVNALDFASAAETEQFVGPRIAQMASRYHPFIYSWDVVNEAVSDETGEFRETSLSKRMGERLMDFCFAVAKENAPDAKLVYNDFMSWEDTSTLHRAGVLRLLEGMLKRGVPIDGVGLQSHSNYEMPDEFTRQKQKNWIAFCDEIVGMGLELYITEFDVNDTDLRPDIAYRDRLIADYTREYFDLMLTYPQLKEVLIWGMVDDQNWLQGFLPRTDGVLKRPTVYDENYKAKSMRSAIAEALRAADYRQPI</sequence>
<dbReference type="Proteomes" id="UP000266385">
    <property type="component" value="Unassembled WGS sequence"/>
</dbReference>
<dbReference type="Gene3D" id="3.20.20.80">
    <property type="entry name" value="Glycosidases"/>
    <property type="match status" value="1"/>
</dbReference>
<evidence type="ECO:0000313" key="11">
    <source>
        <dbReference type="EMBL" id="RIJ32676.1"/>
    </source>
</evidence>
<dbReference type="PANTHER" id="PTHR31490">
    <property type="entry name" value="GLYCOSYL HYDROLASE"/>
    <property type="match status" value="1"/>
</dbReference>
<dbReference type="InterPro" id="IPR006311">
    <property type="entry name" value="TAT_signal"/>
</dbReference>
<dbReference type="EC" id="3.2.1.8" evidence="9"/>
<feature type="domain" description="GH10" evidence="10">
    <location>
        <begin position="37"/>
        <end position="370"/>
    </location>
</feature>
<evidence type="ECO:0000256" key="9">
    <source>
        <dbReference type="RuleBase" id="RU361174"/>
    </source>
</evidence>
<organism evidence="11 12">
    <name type="scientific">Henriciella mobilis</name>
    <dbReference type="NCBI Taxonomy" id="2305467"/>
    <lineage>
        <taxon>Bacteria</taxon>
        <taxon>Pseudomonadati</taxon>
        <taxon>Pseudomonadota</taxon>
        <taxon>Alphaproteobacteria</taxon>
        <taxon>Hyphomonadales</taxon>
        <taxon>Hyphomonadaceae</taxon>
        <taxon>Henriciella</taxon>
    </lineage>
</organism>
<dbReference type="InterPro" id="IPR001000">
    <property type="entry name" value="GH10_dom"/>
</dbReference>
<evidence type="ECO:0000256" key="3">
    <source>
        <dbReference type="ARBA" id="ARBA00022651"/>
    </source>
</evidence>
<dbReference type="SMART" id="SM00633">
    <property type="entry name" value="Glyco_10"/>
    <property type="match status" value="1"/>
</dbReference>
<evidence type="ECO:0000256" key="6">
    <source>
        <dbReference type="ARBA" id="ARBA00023277"/>
    </source>
</evidence>
<evidence type="ECO:0000256" key="7">
    <source>
        <dbReference type="ARBA" id="ARBA00023295"/>
    </source>
</evidence>
<dbReference type="PRINTS" id="PR00134">
    <property type="entry name" value="GLHYDRLASE10"/>
</dbReference>
<gene>
    <name evidence="11" type="ORF">D1223_02155</name>
</gene>
<protein>
    <recommendedName>
        <fullName evidence="9">Beta-xylanase</fullName>
        <ecNumber evidence="9">3.2.1.8</ecNumber>
    </recommendedName>
</protein>
<comment type="similarity">
    <text evidence="2 9">Belongs to the glycosyl hydrolase 10 (cellulase F) family.</text>
</comment>
<dbReference type="Pfam" id="PF00331">
    <property type="entry name" value="Glyco_hydro_10"/>
    <property type="match status" value="1"/>
</dbReference>
<keyword evidence="4" id="KW-0732">Signal</keyword>
<evidence type="ECO:0000256" key="4">
    <source>
        <dbReference type="ARBA" id="ARBA00022729"/>
    </source>
</evidence>
<dbReference type="OrthoDB" id="9815836at2"/>
<dbReference type="SUPFAM" id="SSF51445">
    <property type="entry name" value="(Trans)glycosidases"/>
    <property type="match status" value="1"/>
</dbReference>
<dbReference type="InterPro" id="IPR044846">
    <property type="entry name" value="GH10"/>
</dbReference>
<dbReference type="AlphaFoldDB" id="A0A399RLW9"/>
<keyword evidence="12" id="KW-1185">Reference proteome</keyword>
<evidence type="ECO:0000256" key="5">
    <source>
        <dbReference type="ARBA" id="ARBA00022801"/>
    </source>
</evidence>
<keyword evidence="8 9" id="KW-0624">Polysaccharide degradation</keyword>
<keyword evidence="7 9" id="KW-0326">Glycosidase</keyword>
<proteinExistence type="inferred from homology"/>
<evidence type="ECO:0000259" key="10">
    <source>
        <dbReference type="PROSITE" id="PS51760"/>
    </source>
</evidence>
<evidence type="ECO:0000313" key="12">
    <source>
        <dbReference type="Proteomes" id="UP000266385"/>
    </source>
</evidence>
<keyword evidence="5 9" id="KW-0378">Hydrolase</keyword>
<dbReference type="PROSITE" id="PS51318">
    <property type="entry name" value="TAT"/>
    <property type="match status" value="1"/>
</dbReference>
<comment type="caution">
    <text evidence="11">The sequence shown here is derived from an EMBL/GenBank/DDBJ whole genome shotgun (WGS) entry which is preliminary data.</text>
</comment>